<feature type="domain" description="Response regulatory" evidence="2">
    <location>
        <begin position="3"/>
        <end position="123"/>
    </location>
</feature>
<dbReference type="Gene3D" id="3.40.50.2300">
    <property type="match status" value="1"/>
</dbReference>
<name>A0A1S2VRE8_9BACT</name>
<dbReference type="EMBL" id="MORL01000001">
    <property type="protein sequence ID" value="OIN60815.1"/>
    <property type="molecule type" value="Genomic_DNA"/>
</dbReference>
<evidence type="ECO:0000313" key="4">
    <source>
        <dbReference type="Proteomes" id="UP000181790"/>
    </source>
</evidence>
<dbReference type="AlphaFoldDB" id="A0A1S2VRE8"/>
<reference evidence="3 4" key="1">
    <citation type="submission" date="2016-10" db="EMBL/GenBank/DDBJ databases">
        <title>Arsenicibacter rosenii gen. nov., sp. nov., an efficient arsenic-methylating bacterium isolated from an arsenic-contaminated paddy soil.</title>
        <authorList>
            <person name="Huang K."/>
        </authorList>
    </citation>
    <scope>NUCLEOTIDE SEQUENCE [LARGE SCALE GENOMIC DNA]</scope>
    <source>
        <strain evidence="3 4">SM-1</strain>
    </source>
</reference>
<dbReference type="InterPro" id="IPR001789">
    <property type="entry name" value="Sig_transdc_resp-reg_receiver"/>
</dbReference>
<evidence type="ECO:0000313" key="3">
    <source>
        <dbReference type="EMBL" id="OIN60815.1"/>
    </source>
</evidence>
<keyword evidence="1" id="KW-0597">Phosphoprotein</keyword>
<gene>
    <name evidence="3" type="ORF">BLX24_01585</name>
</gene>
<accession>A0A1S2VRE8</accession>
<keyword evidence="4" id="KW-1185">Reference proteome</keyword>
<organism evidence="3 4">
    <name type="scientific">Arsenicibacter rosenii</name>
    <dbReference type="NCBI Taxonomy" id="1750698"/>
    <lineage>
        <taxon>Bacteria</taxon>
        <taxon>Pseudomonadati</taxon>
        <taxon>Bacteroidota</taxon>
        <taxon>Cytophagia</taxon>
        <taxon>Cytophagales</taxon>
        <taxon>Spirosomataceae</taxon>
        <taxon>Arsenicibacter</taxon>
    </lineage>
</organism>
<feature type="modified residue" description="4-aspartylphosphate" evidence="1">
    <location>
        <position position="56"/>
    </location>
</feature>
<dbReference type="PROSITE" id="PS50110">
    <property type="entry name" value="RESPONSE_REGULATORY"/>
    <property type="match status" value="1"/>
</dbReference>
<dbReference type="Proteomes" id="UP000181790">
    <property type="component" value="Unassembled WGS sequence"/>
</dbReference>
<protein>
    <recommendedName>
        <fullName evidence="2">Response regulatory domain-containing protein</fullName>
    </recommendedName>
</protein>
<dbReference type="GO" id="GO:0000160">
    <property type="term" value="P:phosphorelay signal transduction system"/>
    <property type="evidence" value="ECO:0007669"/>
    <property type="project" value="InterPro"/>
</dbReference>
<evidence type="ECO:0000256" key="1">
    <source>
        <dbReference type="PROSITE-ProRule" id="PRU00169"/>
    </source>
</evidence>
<evidence type="ECO:0000259" key="2">
    <source>
        <dbReference type="PROSITE" id="PS50110"/>
    </source>
</evidence>
<dbReference type="InterPro" id="IPR011006">
    <property type="entry name" value="CheY-like_superfamily"/>
</dbReference>
<dbReference type="SUPFAM" id="SSF52172">
    <property type="entry name" value="CheY-like"/>
    <property type="match status" value="1"/>
</dbReference>
<comment type="caution">
    <text evidence="3">The sequence shown here is derived from an EMBL/GenBank/DDBJ whole genome shotgun (WGS) entry which is preliminary data.</text>
</comment>
<sequence>MPLIWVVDQIDKDAIFMQQAMTRIENPCQLLIFPDCLSILEHVSSLHRPPQFIVIDYQLDGMNGYELTQTLRLIPFLKRIPIGWLGDDMVMPTPRELEELGVKWCWPKPANYPGWQNLIEEFCQKAADTM</sequence>
<proteinExistence type="predicted"/>